<evidence type="ECO:0000313" key="14">
    <source>
        <dbReference type="EMBL" id="GAA95438.1"/>
    </source>
</evidence>
<feature type="domain" description="R3H" evidence="13">
    <location>
        <begin position="828"/>
        <end position="891"/>
    </location>
</feature>
<accession>G7DXX8</accession>
<evidence type="ECO:0000256" key="11">
    <source>
        <dbReference type="SAM" id="MobiDB-lite"/>
    </source>
</evidence>
<dbReference type="SUPFAM" id="SSF82708">
    <property type="entry name" value="R3H domain"/>
    <property type="match status" value="1"/>
</dbReference>
<gene>
    <name evidence="14" type="primary">Mo02092</name>
    <name evidence="14" type="ORF">E5Q_02092</name>
</gene>
<feature type="compositionally biased region" description="Polar residues" evidence="11">
    <location>
        <begin position="1"/>
        <end position="11"/>
    </location>
</feature>
<evidence type="ECO:0000256" key="7">
    <source>
        <dbReference type="ARBA" id="ARBA00023015"/>
    </source>
</evidence>
<dbReference type="GO" id="GO:0000977">
    <property type="term" value="F:RNA polymerase II transcription regulatory region sequence-specific DNA binding"/>
    <property type="evidence" value="ECO:0007669"/>
    <property type="project" value="TreeGrafter"/>
</dbReference>
<feature type="compositionally biased region" description="Low complexity" evidence="11">
    <location>
        <begin position="102"/>
        <end position="117"/>
    </location>
</feature>
<evidence type="ECO:0000256" key="8">
    <source>
        <dbReference type="ARBA" id="ARBA00023163"/>
    </source>
</evidence>
<dbReference type="RefSeq" id="XP_014569956.1">
    <property type="nucleotide sequence ID" value="XM_014714470.1"/>
</dbReference>
<dbReference type="InterPro" id="IPR001841">
    <property type="entry name" value="Znf_RING"/>
</dbReference>
<comment type="similarity">
    <text evidence="2">Belongs to the NFX1 family.</text>
</comment>
<reference evidence="14 15" key="2">
    <citation type="journal article" date="2012" name="Open Biol.">
        <title>Characteristics of nucleosomes and linker DNA regions on the genome of the basidiomycete Mixia osmundae revealed by mono- and dinucleosome mapping.</title>
        <authorList>
            <person name="Nishida H."/>
            <person name="Kondo S."/>
            <person name="Matsumoto T."/>
            <person name="Suzuki Y."/>
            <person name="Yoshikawa H."/>
            <person name="Taylor T.D."/>
            <person name="Sugiyama J."/>
        </authorList>
    </citation>
    <scope>NUCLEOTIDE SEQUENCE [LARGE SCALE GENOMIC DNA]</scope>
    <source>
        <strain evidence="15">CBS 9802 / IAM 14324 / JCM 22182 / KY 12970</strain>
    </source>
</reference>
<dbReference type="InterPro" id="IPR034078">
    <property type="entry name" value="NFX1_fam"/>
</dbReference>
<evidence type="ECO:0000256" key="3">
    <source>
        <dbReference type="ARBA" id="ARBA00022723"/>
    </source>
</evidence>
<evidence type="ECO:0000256" key="9">
    <source>
        <dbReference type="ARBA" id="ARBA00023242"/>
    </source>
</evidence>
<dbReference type="GO" id="GO:0008270">
    <property type="term" value="F:zinc ion binding"/>
    <property type="evidence" value="ECO:0007669"/>
    <property type="project" value="UniProtKB-KW"/>
</dbReference>
<dbReference type="Proteomes" id="UP000009131">
    <property type="component" value="Unassembled WGS sequence"/>
</dbReference>
<evidence type="ECO:0000256" key="4">
    <source>
        <dbReference type="ARBA" id="ARBA00022737"/>
    </source>
</evidence>
<feature type="compositionally biased region" description="Low complexity" evidence="11">
    <location>
        <begin position="1025"/>
        <end position="1041"/>
    </location>
</feature>
<dbReference type="Gene3D" id="3.30.1370.50">
    <property type="entry name" value="R3H-like domain"/>
    <property type="match status" value="1"/>
</dbReference>
<keyword evidence="15" id="KW-1185">Reference proteome</keyword>
<dbReference type="CDD" id="cd06008">
    <property type="entry name" value="NF-X1-zinc-finger"/>
    <property type="match status" value="5"/>
</dbReference>
<dbReference type="SMART" id="SM00393">
    <property type="entry name" value="R3H"/>
    <property type="match status" value="1"/>
</dbReference>
<dbReference type="STRING" id="764103.G7DXX8"/>
<keyword evidence="7" id="KW-0805">Transcription regulation</keyword>
<dbReference type="PANTHER" id="PTHR12360:SF12">
    <property type="entry name" value="TRANSCRIPTIONAL REPRESSOR NF-X1"/>
    <property type="match status" value="1"/>
</dbReference>
<dbReference type="SMART" id="SM00438">
    <property type="entry name" value="ZnF_NFX"/>
    <property type="match status" value="8"/>
</dbReference>
<dbReference type="AlphaFoldDB" id="G7DXX8"/>
<keyword evidence="3" id="KW-0479">Metal-binding</keyword>
<keyword evidence="5 10" id="KW-0863">Zinc-finger</keyword>
<dbReference type="HOGENOM" id="CLU_005714_2_0_1"/>
<dbReference type="GO" id="GO:0005634">
    <property type="term" value="C:nucleus"/>
    <property type="evidence" value="ECO:0007669"/>
    <property type="project" value="UniProtKB-SubCell"/>
</dbReference>
<evidence type="ECO:0008006" key="16">
    <source>
        <dbReference type="Google" id="ProtNLM"/>
    </source>
</evidence>
<evidence type="ECO:0000256" key="10">
    <source>
        <dbReference type="PROSITE-ProRule" id="PRU00175"/>
    </source>
</evidence>
<comment type="subcellular location">
    <subcellularLocation>
        <location evidence="1">Nucleus</location>
    </subcellularLocation>
</comment>
<dbReference type="InterPro" id="IPR000967">
    <property type="entry name" value="Znf_NFX1"/>
</dbReference>
<dbReference type="PROSITE" id="PS50089">
    <property type="entry name" value="ZF_RING_2"/>
    <property type="match status" value="1"/>
</dbReference>
<dbReference type="GO" id="GO:0000122">
    <property type="term" value="P:negative regulation of transcription by RNA polymerase II"/>
    <property type="evidence" value="ECO:0007669"/>
    <property type="project" value="TreeGrafter"/>
</dbReference>
<keyword evidence="4" id="KW-0677">Repeat</keyword>
<reference evidence="14 15" key="1">
    <citation type="journal article" date="2011" name="J. Gen. Appl. Microbiol.">
        <title>Draft genome sequencing of the enigmatic basidiomycete Mixia osmundae.</title>
        <authorList>
            <person name="Nishida H."/>
            <person name="Nagatsuka Y."/>
            <person name="Sugiyama J."/>
        </authorList>
    </citation>
    <scope>NUCLEOTIDE SEQUENCE [LARGE SCALE GENOMIC DNA]</scope>
    <source>
        <strain evidence="15">CBS 9802 / IAM 14324 / JCM 22182 / KY 12970</strain>
    </source>
</reference>
<keyword evidence="8" id="KW-0804">Transcription</keyword>
<feature type="compositionally biased region" description="Low complexity" evidence="11">
    <location>
        <begin position="12"/>
        <end position="27"/>
    </location>
</feature>
<evidence type="ECO:0000256" key="6">
    <source>
        <dbReference type="ARBA" id="ARBA00022833"/>
    </source>
</evidence>
<dbReference type="Pfam" id="PF01424">
    <property type="entry name" value="R3H"/>
    <property type="match status" value="1"/>
</dbReference>
<proteinExistence type="inferred from homology"/>
<evidence type="ECO:0000259" key="13">
    <source>
        <dbReference type="PROSITE" id="PS51061"/>
    </source>
</evidence>
<dbReference type="InterPro" id="IPR036867">
    <property type="entry name" value="R3H_dom_sf"/>
</dbReference>
<dbReference type="OMA" id="CPHPCDS"/>
<keyword evidence="6" id="KW-0862">Zinc</keyword>
<dbReference type="OrthoDB" id="6512771at2759"/>
<feature type="region of interest" description="Disordered" evidence="11">
    <location>
        <begin position="1"/>
        <end position="145"/>
    </location>
</feature>
<dbReference type="EMBL" id="BABT02000062">
    <property type="protein sequence ID" value="GAA95438.1"/>
    <property type="molecule type" value="Genomic_DNA"/>
</dbReference>
<feature type="region of interest" description="Disordered" evidence="11">
    <location>
        <begin position="1025"/>
        <end position="1045"/>
    </location>
</feature>
<dbReference type="InParanoid" id="G7DXX8"/>
<dbReference type="Pfam" id="PF01422">
    <property type="entry name" value="zf-NF-X1"/>
    <property type="match status" value="6"/>
</dbReference>
<dbReference type="PANTHER" id="PTHR12360">
    <property type="entry name" value="NUCLEAR TRANSCRIPTION FACTOR, X-BOX BINDING 1 NFX1"/>
    <property type="match status" value="1"/>
</dbReference>
<sequence length="1101" mass="118856">MLSATAPSFQPSSGDASSTARADATSAIGGDAGLSAPGRGRGRGGRGRSRGARRPQGHPREPTEPAAIELRAPEGVQLPRGGRGRRRAQFGQNLTVDGAGQTASNDTTTSSSAASSAQGEPPRRPRHARRPASASTTALMTNGHQSLRERLTEELTKQTSDCMICMNTIKRNQSIHSCSICYSVLHLSCIQKWAHTSVDAIKERLRITEAAAPDTIEWRCPACQTGFAEEEIPKKYKCFCGRANQQAHANSSIPHSCGSQCTRARPEGCTHPCPLICHPGPCDQCQIPVHQTCYCGKQQKTLKCSAIHPSIVRAGVDALAIQTQSADSVSCHQTCGKIMACGLHACSQVCHAGDCGPCDIPRQKECFCGQFSRTEACSATSASDRTRCYTIDADEAHAGEYSCDKACPWRYDCGLHHCEAGACHPHLAKELSICPRSPAVMSTCPCGKTPLSALADKPRSTCSDPIPSCGAVCGKMLAGCDHLCARSCHNGPCGECHELISTVCRCGNEKVSRTCAQASQEDGDYLCERVCRSLRHCKRHECGRICCPMQFEEGLGRRKGKLRGRAEEMQDPMGWHQCDRVCGRKLSCGNHTCPLNDHAGKCPSCLQSSFEELICHCGLTVIEPPVRCGTVIICNRPCIRPHPPCGHPKVPHACHETEECPACPFLTAKACQCHRQTLVKNVRCSSALISCGKPCELTLACGAHQCPRSCHIGPCSPCAQVCAKPRKFCGHPCPLPCHAPAACKIDSPCPELVVAKCECGNLTQRLVCGSCQAHPLSNESKELKCNDGCAVAKRNATLAAALGLEKKSTPTLKSTWLPETIEFYRNNTIFARNVYAAVLSFVAETDKARHMLPRMKREQRKYVHELAEQFNLESEAFDEEPNRSIQVTRRLATVVPTPTLAEAVAKSKQSTQLQSGPIRRTALVKPEANALCLLEVFGVDEAVLRDTLSPHVQSTPFALVWVKDDTVIVRFAPLGTAAELTQRVAAIYASLKTSTLSFKRVEKAHVDPSNGKVVWVGQQQQWLTSPSRTPVSRPSTPQPSVWARPAPTNAFSALATSPPVPTQPIQALAPGDVLSDGLHRPPQSVIAVEHVDPPDEWDIEA</sequence>
<keyword evidence="9" id="KW-0539">Nucleus</keyword>
<name>G7DXX8_MIXOS</name>
<comment type="caution">
    <text evidence="14">The sequence shown here is derived from an EMBL/GenBank/DDBJ whole genome shotgun (WGS) entry which is preliminary data.</text>
</comment>
<feature type="domain" description="RING-type" evidence="12">
    <location>
        <begin position="162"/>
        <end position="224"/>
    </location>
</feature>
<dbReference type="FunCoup" id="G7DXX8">
    <property type="interactions" value="665"/>
</dbReference>
<dbReference type="GO" id="GO:0000981">
    <property type="term" value="F:DNA-binding transcription factor activity, RNA polymerase II-specific"/>
    <property type="evidence" value="ECO:0007669"/>
    <property type="project" value="TreeGrafter"/>
</dbReference>
<evidence type="ECO:0000256" key="1">
    <source>
        <dbReference type="ARBA" id="ARBA00004123"/>
    </source>
</evidence>
<protein>
    <recommendedName>
        <fullName evidence="16">R3H domain-containing protein</fullName>
    </recommendedName>
</protein>
<dbReference type="InterPro" id="IPR001374">
    <property type="entry name" value="R3H_dom"/>
</dbReference>
<organism evidence="14 15">
    <name type="scientific">Mixia osmundae (strain CBS 9802 / IAM 14324 / JCM 22182 / KY 12970)</name>
    <dbReference type="NCBI Taxonomy" id="764103"/>
    <lineage>
        <taxon>Eukaryota</taxon>
        <taxon>Fungi</taxon>
        <taxon>Dikarya</taxon>
        <taxon>Basidiomycota</taxon>
        <taxon>Pucciniomycotina</taxon>
        <taxon>Mixiomycetes</taxon>
        <taxon>Mixiales</taxon>
        <taxon>Mixiaceae</taxon>
        <taxon>Mixia</taxon>
    </lineage>
</organism>
<evidence type="ECO:0000259" key="12">
    <source>
        <dbReference type="PROSITE" id="PS50089"/>
    </source>
</evidence>
<dbReference type="PROSITE" id="PS51061">
    <property type="entry name" value="R3H"/>
    <property type="match status" value="1"/>
</dbReference>
<evidence type="ECO:0000256" key="5">
    <source>
        <dbReference type="ARBA" id="ARBA00022771"/>
    </source>
</evidence>
<dbReference type="eggNOG" id="KOG1952">
    <property type="taxonomic scope" value="Eukaryota"/>
</dbReference>
<evidence type="ECO:0000256" key="2">
    <source>
        <dbReference type="ARBA" id="ARBA00007269"/>
    </source>
</evidence>
<evidence type="ECO:0000313" key="15">
    <source>
        <dbReference type="Proteomes" id="UP000009131"/>
    </source>
</evidence>
<feature type="compositionally biased region" description="Basic residues" evidence="11">
    <location>
        <begin position="40"/>
        <end position="57"/>
    </location>
</feature>